<accession>A0ABR2PFC6</accession>
<evidence type="ECO:0000313" key="2">
    <source>
        <dbReference type="Proteomes" id="UP001396334"/>
    </source>
</evidence>
<dbReference type="EMBL" id="JBBPBN010000061">
    <property type="protein sequence ID" value="KAK8987155.1"/>
    <property type="molecule type" value="Genomic_DNA"/>
</dbReference>
<keyword evidence="2" id="KW-1185">Reference proteome</keyword>
<comment type="caution">
    <text evidence="1">The sequence shown here is derived from an EMBL/GenBank/DDBJ whole genome shotgun (WGS) entry which is preliminary data.</text>
</comment>
<sequence>MVTSSIVQEQEEERSEGGTISWNVKQSLLKCQPMEYLQRNVDEVLISLAGDADTDAILDLQEHVAFFLTQKHRIIETLEITEGKVGSKEC</sequence>
<organism evidence="1 2">
    <name type="scientific">Hibiscus sabdariffa</name>
    <name type="common">roselle</name>
    <dbReference type="NCBI Taxonomy" id="183260"/>
    <lineage>
        <taxon>Eukaryota</taxon>
        <taxon>Viridiplantae</taxon>
        <taxon>Streptophyta</taxon>
        <taxon>Embryophyta</taxon>
        <taxon>Tracheophyta</taxon>
        <taxon>Spermatophyta</taxon>
        <taxon>Magnoliopsida</taxon>
        <taxon>eudicotyledons</taxon>
        <taxon>Gunneridae</taxon>
        <taxon>Pentapetalae</taxon>
        <taxon>rosids</taxon>
        <taxon>malvids</taxon>
        <taxon>Malvales</taxon>
        <taxon>Malvaceae</taxon>
        <taxon>Malvoideae</taxon>
        <taxon>Hibiscus</taxon>
    </lineage>
</organism>
<dbReference type="Proteomes" id="UP001396334">
    <property type="component" value="Unassembled WGS sequence"/>
</dbReference>
<protein>
    <submittedName>
        <fullName evidence="1">Uncharacterized protein</fullName>
    </submittedName>
</protein>
<evidence type="ECO:0000313" key="1">
    <source>
        <dbReference type="EMBL" id="KAK8987155.1"/>
    </source>
</evidence>
<reference evidence="1 2" key="1">
    <citation type="journal article" date="2024" name="G3 (Bethesda)">
        <title>Genome assembly of Hibiscus sabdariffa L. provides insights into metabolisms of medicinal natural products.</title>
        <authorList>
            <person name="Kim T."/>
        </authorList>
    </citation>
    <scope>NUCLEOTIDE SEQUENCE [LARGE SCALE GENOMIC DNA]</scope>
    <source>
        <strain evidence="1">TK-2024</strain>
        <tissue evidence="1">Old leaves</tissue>
    </source>
</reference>
<name>A0ABR2PFC6_9ROSI</name>
<gene>
    <name evidence="1" type="ORF">V6N11_055467</name>
</gene>
<proteinExistence type="predicted"/>